<dbReference type="EMBL" id="CABWMH010000002">
    <property type="protein sequence ID" value="VXB00966.1"/>
    <property type="molecule type" value="Genomic_DNA"/>
</dbReference>
<dbReference type="SUPFAM" id="SSF47384">
    <property type="entry name" value="Homodimeric domain of signal transducing histidine kinase"/>
    <property type="match status" value="1"/>
</dbReference>
<feature type="transmembrane region" description="Helical" evidence="16">
    <location>
        <begin position="162"/>
        <end position="182"/>
    </location>
</feature>
<dbReference type="PANTHER" id="PTHR45436:SF14">
    <property type="entry name" value="SENSOR PROTEIN QSEC"/>
    <property type="match status" value="1"/>
</dbReference>
<keyword evidence="13 16" id="KW-1133">Transmembrane helix</keyword>
<keyword evidence="7" id="KW-0597">Phosphoprotein</keyword>
<reference evidence="20 21" key="1">
    <citation type="submission" date="2019-10" db="EMBL/GenBank/DDBJ databases">
        <authorList>
            <person name="Karimi E."/>
        </authorList>
    </citation>
    <scope>NUCLEOTIDE SEQUENCE [LARGE SCALE GENOMIC DNA]</scope>
    <source>
        <strain evidence="20">Pantoea sp. 111</strain>
    </source>
</reference>
<evidence type="ECO:0000259" key="18">
    <source>
        <dbReference type="PROSITE" id="PS50885"/>
    </source>
</evidence>
<dbReference type="Gene3D" id="1.10.287.130">
    <property type="match status" value="1"/>
</dbReference>
<evidence type="ECO:0000313" key="19">
    <source>
        <dbReference type="EMBL" id="NUY96121.1"/>
    </source>
</evidence>
<dbReference type="PANTHER" id="PTHR45436">
    <property type="entry name" value="SENSOR HISTIDINE KINASE YKOH"/>
    <property type="match status" value="1"/>
</dbReference>
<keyword evidence="5" id="KW-1003">Cell membrane</keyword>
<evidence type="ECO:0000256" key="12">
    <source>
        <dbReference type="ARBA" id="ARBA00022840"/>
    </source>
</evidence>
<dbReference type="FunFam" id="1.10.287.130:FF:000035">
    <property type="entry name" value="Two-component sensor histidine kinase"/>
    <property type="match status" value="1"/>
</dbReference>
<dbReference type="EC" id="2.7.13.3" evidence="3"/>
<dbReference type="GO" id="GO:0000155">
    <property type="term" value="F:phosphorelay sensor kinase activity"/>
    <property type="evidence" value="ECO:0007669"/>
    <property type="project" value="InterPro"/>
</dbReference>
<dbReference type="InterPro" id="IPR013727">
    <property type="entry name" value="2CSK_N"/>
</dbReference>
<evidence type="ECO:0000256" key="9">
    <source>
        <dbReference type="ARBA" id="ARBA00022692"/>
    </source>
</evidence>
<dbReference type="GO" id="GO:0005524">
    <property type="term" value="F:ATP binding"/>
    <property type="evidence" value="ECO:0007669"/>
    <property type="project" value="UniProtKB-KW"/>
</dbReference>
<evidence type="ECO:0000256" key="8">
    <source>
        <dbReference type="ARBA" id="ARBA00022679"/>
    </source>
</evidence>
<keyword evidence="9 16" id="KW-0812">Transmembrane</keyword>
<evidence type="ECO:0000256" key="15">
    <source>
        <dbReference type="ARBA" id="ARBA00023136"/>
    </source>
</evidence>
<dbReference type="RefSeq" id="WP_069728664.1">
    <property type="nucleotide sequence ID" value="NZ_CAUQFK010000002.1"/>
</dbReference>
<dbReference type="CDD" id="cd00082">
    <property type="entry name" value="HisKA"/>
    <property type="match status" value="1"/>
</dbReference>
<dbReference type="InterPro" id="IPR036890">
    <property type="entry name" value="HATPase_C_sf"/>
</dbReference>
<dbReference type="Proteomes" id="UP000433737">
    <property type="component" value="Unassembled WGS sequence"/>
</dbReference>
<feature type="domain" description="HAMP" evidence="18">
    <location>
        <begin position="181"/>
        <end position="233"/>
    </location>
</feature>
<dbReference type="GO" id="GO:0005886">
    <property type="term" value="C:plasma membrane"/>
    <property type="evidence" value="ECO:0007669"/>
    <property type="project" value="TreeGrafter"/>
</dbReference>
<protein>
    <recommendedName>
        <fullName evidence="4">Sensor protein QseC</fullName>
        <ecNumber evidence="3">2.7.13.3</ecNumber>
    </recommendedName>
</protein>
<dbReference type="NCBIfam" id="NF007664">
    <property type="entry name" value="PRK10337.1"/>
    <property type="match status" value="1"/>
</dbReference>
<dbReference type="InterPro" id="IPR003660">
    <property type="entry name" value="HAMP_dom"/>
</dbReference>
<dbReference type="Gene3D" id="1.20.5.1040">
    <property type="entry name" value="Sensor protein qsec"/>
    <property type="match status" value="2"/>
</dbReference>
<reference evidence="19 22" key="2">
    <citation type="submission" date="2020-05" db="EMBL/GenBank/DDBJ databases">
        <title>Whole Genome Sequences of Enterobacteriales Associated with the International Space Station.</title>
        <authorList>
            <person name="Bharadwaj A."/>
            <person name="Daudu R."/>
            <person name="Singh N."/>
            <person name="Wood J."/>
            <person name="Debieu M."/>
            <person name="Mason C."/>
            <person name="Wang C."/>
            <person name="Venkateswaran K."/>
        </authorList>
    </citation>
    <scope>NUCLEOTIDE SEQUENCE [LARGE SCALE GENOMIC DNA]</scope>
    <source>
        <strain evidence="19 22">IF5SW-B1</strain>
    </source>
</reference>
<dbReference type="InterPro" id="IPR005467">
    <property type="entry name" value="His_kinase_dom"/>
</dbReference>
<evidence type="ECO:0000256" key="14">
    <source>
        <dbReference type="ARBA" id="ARBA00023012"/>
    </source>
</evidence>
<comment type="caution">
    <text evidence="19">The sequence shown here is derived from an EMBL/GenBank/DDBJ whole genome shotgun (WGS) entry which is preliminary data.</text>
</comment>
<keyword evidence="6" id="KW-0997">Cell inner membrane</keyword>
<comment type="catalytic activity">
    <reaction evidence="1">
        <text>ATP + protein L-histidine = ADP + protein N-phospho-L-histidine.</text>
        <dbReference type="EC" id="2.7.13.3"/>
    </reaction>
</comment>
<evidence type="ECO:0000256" key="4">
    <source>
        <dbReference type="ARBA" id="ARBA00017234"/>
    </source>
</evidence>
<dbReference type="Gene3D" id="3.30.565.10">
    <property type="entry name" value="Histidine kinase-like ATPase, C-terminal domain"/>
    <property type="match status" value="1"/>
</dbReference>
<keyword evidence="10" id="KW-0547">Nucleotide-binding</keyword>
<dbReference type="PRINTS" id="PR00344">
    <property type="entry name" value="BCTRLSENSOR"/>
</dbReference>
<name>A0A653M7X3_9GAMM</name>
<dbReference type="AlphaFoldDB" id="A0A653M7X3"/>
<dbReference type="InterPro" id="IPR004358">
    <property type="entry name" value="Sig_transdc_His_kin-like_C"/>
</dbReference>
<evidence type="ECO:0000256" key="1">
    <source>
        <dbReference type="ARBA" id="ARBA00000085"/>
    </source>
</evidence>
<accession>A0A653M7X3</accession>
<dbReference type="InterPro" id="IPR003594">
    <property type="entry name" value="HATPase_dom"/>
</dbReference>
<evidence type="ECO:0000256" key="10">
    <source>
        <dbReference type="ARBA" id="ARBA00022741"/>
    </source>
</evidence>
<dbReference type="GeneID" id="57344811"/>
<dbReference type="InterPro" id="IPR003661">
    <property type="entry name" value="HisK_dim/P_dom"/>
</dbReference>
<dbReference type="PROSITE" id="PS50885">
    <property type="entry name" value="HAMP"/>
    <property type="match status" value="1"/>
</dbReference>
<evidence type="ECO:0000256" key="16">
    <source>
        <dbReference type="SAM" id="Phobius"/>
    </source>
</evidence>
<evidence type="ECO:0000256" key="6">
    <source>
        <dbReference type="ARBA" id="ARBA00022519"/>
    </source>
</evidence>
<keyword evidence="12" id="KW-0067">ATP-binding</keyword>
<organism evidence="19 22">
    <name type="scientific">Pantoea brenneri</name>
    <dbReference type="NCBI Taxonomy" id="472694"/>
    <lineage>
        <taxon>Bacteria</taxon>
        <taxon>Pseudomonadati</taxon>
        <taxon>Pseudomonadota</taxon>
        <taxon>Gammaproteobacteria</taxon>
        <taxon>Enterobacterales</taxon>
        <taxon>Erwiniaceae</taxon>
        <taxon>Pantoea</taxon>
    </lineage>
</organism>
<keyword evidence="11 19" id="KW-0418">Kinase</keyword>
<comment type="subcellular location">
    <subcellularLocation>
        <location evidence="2">Cell inner membrane</location>
        <topology evidence="2">Multi-pass membrane protein</topology>
    </subcellularLocation>
</comment>
<evidence type="ECO:0000313" key="20">
    <source>
        <dbReference type="EMBL" id="VXB00966.1"/>
    </source>
</evidence>
<evidence type="ECO:0000256" key="5">
    <source>
        <dbReference type="ARBA" id="ARBA00022475"/>
    </source>
</evidence>
<evidence type="ECO:0000256" key="3">
    <source>
        <dbReference type="ARBA" id="ARBA00012438"/>
    </source>
</evidence>
<dbReference type="SMART" id="SM00388">
    <property type="entry name" value="HisKA"/>
    <property type="match status" value="1"/>
</dbReference>
<evidence type="ECO:0000259" key="17">
    <source>
        <dbReference type="PROSITE" id="PS50109"/>
    </source>
</evidence>
<keyword evidence="15 16" id="KW-0472">Membrane</keyword>
<proteinExistence type="predicted"/>
<evidence type="ECO:0000256" key="13">
    <source>
        <dbReference type="ARBA" id="ARBA00022989"/>
    </source>
</evidence>
<dbReference type="InterPro" id="IPR050428">
    <property type="entry name" value="TCS_sensor_his_kinase"/>
</dbReference>
<dbReference type="Pfam" id="PF00512">
    <property type="entry name" value="HisKA"/>
    <property type="match status" value="1"/>
</dbReference>
<dbReference type="SUPFAM" id="SSF55874">
    <property type="entry name" value="ATPase domain of HSP90 chaperone/DNA topoisomerase II/histidine kinase"/>
    <property type="match status" value="1"/>
</dbReference>
<evidence type="ECO:0000256" key="2">
    <source>
        <dbReference type="ARBA" id="ARBA00004429"/>
    </source>
</evidence>
<dbReference type="EMBL" id="JABWPM010000004">
    <property type="protein sequence ID" value="NUY96121.1"/>
    <property type="molecule type" value="Genomic_DNA"/>
</dbReference>
<evidence type="ECO:0000313" key="22">
    <source>
        <dbReference type="Proteomes" id="UP000566985"/>
    </source>
</evidence>
<dbReference type="PROSITE" id="PS50109">
    <property type="entry name" value="HIS_KIN"/>
    <property type="match status" value="1"/>
</dbReference>
<feature type="domain" description="Histidine kinase" evidence="17">
    <location>
        <begin position="241"/>
        <end position="446"/>
    </location>
</feature>
<dbReference type="InterPro" id="IPR059132">
    <property type="entry name" value="QseC"/>
</dbReference>
<gene>
    <name evidence="19" type="primary">qseC</name>
    <name evidence="19" type="ORF">HU668_06585</name>
    <name evidence="20" type="ORF">PANT111_100011</name>
</gene>
<evidence type="ECO:0000313" key="21">
    <source>
        <dbReference type="Proteomes" id="UP000433737"/>
    </source>
</evidence>
<evidence type="ECO:0000256" key="7">
    <source>
        <dbReference type="ARBA" id="ARBA00022553"/>
    </source>
</evidence>
<keyword evidence="8 19" id="KW-0808">Transferase</keyword>
<dbReference type="SMART" id="SM00387">
    <property type="entry name" value="HATPase_c"/>
    <property type="match status" value="1"/>
</dbReference>
<sequence>MRSVSLFLRLGIGFVLLLGICWASASLSAWHQTRDTINELFDTQQMLLAKRLLTLDYASLDAPSLPKTRQLLRHHRGDQDDDALAFAVFTHDGRQVLNDGDNGRYLPFEADYQGFHDGQLTNDDDRWRFVWLTTPDKQFRVVVGQEREYRDEMAGDLMQASVLPWLIALPFMLLLLISLVWSELRPLKQLAKQLAQRAPDDGTPLQAERVPKEVQPLILALNGLFSRISAMMQRERRFTSDAAHELRSPLAALQVQSEVIQLAVDDETMRTHALKQLDSGIARATRLVDQLLTLSRVEADDARSAFEPVSLKQTLQETLAAQLPLADKAGVTLRLHAEAEPVIQGHPLLLSLLVRNLLDNAIRYTPAGSEVDVRLAANSLSVEDNGEGLSDADRQRLGERFWRPPGQEKSGSGLGLSIVRNIAQLHAMQLAFSQRPGSGLCVTLRW</sequence>
<evidence type="ECO:0000256" key="11">
    <source>
        <dbReference type="ARBA" id="ARBA00022777"/>
    </source>
</evidence>
<dbReference type="Pfam" id="PF02518">
    <property type="entry name" value="HATPase_c"/>
    <property type="match status" value="1"/>
</dbReference>
<dbReference type="InterPro" id="IPR036097">
    <property type="entry name" value="HisK_dim/P_sf"/>
</dbReference>
<keyword evidence="14" id="KW-0902">Two-component regulatory system</keyword>
<dbReference type="Pfam" id="PF08521">
    <property type="entry name" value="2CSK_N"/>
    <property type="match status" value="1"/>
</dbReference>
<dbReference type="Proteomes" id="UP000566985">
    <property type="component" value="Unassembled WGS sequence"/>
</dbReference>